<comment type="caution">
    <text evidence="2">The sequence shown here is derived from an EMBL/GenBank/DDBJ whole genome shotgun (WGS) entry which is preliminary data.</text>
</comment>
<evidence type="ECO:0000313" key="3">
    <source>
        <dbReference type="Proteomes" id="UP000324222"/>
    </source>
</evidence>
<name>A0A5B7CJ00_PORTR</name>
<dbReference type="Proteomes" id="UP000324222">
    <property type="component" value="Unassembled WGS sequence"/>
</dbReference>
<feature type="compositionally biased region" description="Polar residues" evidence="1">
    <location>
        <begin position="22"/>
        <end position="36"/>
    </location>
</feature>
<protein>
    <submittedName>
        <fullName evidence="2">Uncharacterized protein</fullName>
    </submittedName>
</protein>
<feature type="region of interest" description="Disordered" evidence="1">
    <location>
        <begin position="21"/>
        <end position="104"/>
    </location>
</feature>
<dbReference type="AlphaFoldDB" id="A0A5B7CJ00"/>
<proteinExistence type="predicted"/>
<sequence>MKSVLQEQILCHQRAAFPPISQPTTLHHSHSNTGAHQYSPRVRCSVGEPRKAGAADRQPSPGGSGGQDDSSSLPLTFTTTQPPPKPRHARYLSGGCANSAGLSPRHHPPPHLTLILGHYGVITSTCVSYPCPEGSPA</sequence>
<keyword evidence="3" id="KW-1185">Reference proteome</keyword>
<accession>A0A5B7CJ00</accession>
<reference evidence="2 3" key="1">
    <citation type="submission" date="2019-05" db="EMBL/GenBank/DDBJ databases">
        <title>Another draft genome of Portunus trituberculatus and its Hox gene families provides insights of decapod evolution.</title>
        <authorList>
            <person name="Jeong J.-H."/>
            <person name="Song I."/>
            <person name="Kim S."/>
            <person name="Choi T."/>
            <person name="Kim D."/>
            <person name="Ryu S."/>
            <person name="Kim W."/>
        </authorList>
    </citation>
    <scope>NUCLEOTIDE SEQUENCE [LARGE SCALE GENOMIC DNA]</scope>
    <source>
        <tissue evidence="2">Muscle</tissue>
    </source>
</reference>
<evidence type="ECO:0000313" key="2">
    <source>
        <dbReference type="EMBL" id="MPC09489.1"/>
    </source>
</evidence>
<dbReference type="EMBL" id="VSRR010000072">
    <property type="protein sequence ID" value="MPC09489.1"/>
    <property type="molecule type" value="Genomic_DNA"/>
</dbReference>
<gene>
    <name evidence="2" type="ORF">E2C01_002102</name>
</gene>
<feature type="compositionally biased region" description="Low complexity" evidence="1">
    <location>
        <begin position="67"/>
        <end position="80"/>
    </location>
</feature>
<organism evidence="2 3">
    <name type="scientific">Portunus trituberculatus</name>
    <name type="common">Swimming crab</name>
    <name type="synonym">Neptunus trituberculatus</name>
    <dbReference type="NCBI Taxonomy" id="210409"/>
    <lineage>
        <taxon>Eukaryota</taxon>
        <taxon>Metazoa</taxon>
        <taxon>Ecdysozoa</taxon>
        <taxon>Arthropoda</taxon>
        <taxon>Crustacea</taxon>
        <taxon>Multicrustacea</taxon>
        <taxon>Malacostraca</taxon>
        <taxon>Eumalacostraca</taxon>
        <taxon>Eucarida</taxon>
        <taxon>Decapoda</taxon>
        <taxon>Pleocyemata</taxon>
        <taxon>Brachyura</taxon>
        <taxon>Eubrachyura</taxon>
        <taxon>Portunoidea</taxon>
        <taxon>Portunidae</taxon>
        <taxon>Portuninae</taxon>
        <taxon>Portunus</taxon>
    </lineage>
</organism>
<evidence type="ECO:0000256" key="1">
    <source>
        <dbReference type="SAM" id="MobiDB-lite"/>
    </source>
</evidence>